<dbReference type="PANTHER" id="PTHR38706:SF2">
    <property type="match status" value="1"/>
</dbReference>
<evidence type="ECO:0000313" key="3">
    <source>
        <dbReference type="Proteomes" id="UP000324632"/>
    </source>
</evidence>
<protein>
    <submittedName>
        <fullName evidence="2">Uncharacterized protein</fullName>
    </submittedName>
</protein>
<comment type="caution">
    <text evidence="2">The sequence shown here is derived from an EMBL/GenBank/DDBJ whole genome shotgun (WGS) entry which is preliminary data.</text>
</comment>
<proteinExistence type="predicted"/>
<organism evidence="2 3">
    <name type="scientific">Triplophysa tibetana</name>
    <dbReference type="NCBI Taxonomy" id="1572043"/>
    <lineage>
        <taxon>Eukaryota</taxon>
        <taxon>Metazoa</taxon>
        <taxon>Chordata</taxon>
        <taxon>Craniata</taxon>
        <taxon>Vertebrata</taxon>
        <taxon>Euteleostomi</taxon>
        <taxon>Actinopterygii</taxon>
        <taxon>Neopterygii</taxon>
        <taxon>Teleostei</taxon>
        <taxon>Ostariophysi</taxon>
        <taxon>Cypriniformes</taxon>
        <taxon>Nemacheilidae</taxon>
        <taxon>Triplophysa</taxon>
    </lineage>
</organism>
<evidence type="ECO:0000256" key="1">
    <source>
        <dbReference type="SAM" id="MobiDB-lite"/>
    </source>
</evidence>
<dbReference type="AlphaFoldDB" id="A0A5A9PIZ4"/>
<feature type="compositionally biased region" description="Low complexity" evidence="1">
    <location>
        <begin position="211"/>
        <end position="224"/>
    </location>
</feature>
<accession>A0A5A9PIZ4</accession>
<dbReference type="EMBL" id="SOYY01000004">
    <property type="protein sequence ID" value="KAA0722060.1"/>
    <property type="molecule type" value="Genomic_DNA"/>
</dbReference>
<reference evidence="2 3" key="1">
    <citation type="journal article" date="2019" name="Mol. Ecol. Resour.">
        <title>Chromosome-level genome assembly of Triplophysa tibetana, a fish adapted to the harsh high-altitude environment of the Tibetan Plateau.</title>
        <authorList>
            <person name="Yang X."/>
            <person name="Liu H."/>
            <person name="Ma Z."/>
            <person name="Zou Y."/>
            <person name="Zou M."/>
            <person name="Mao Y."/>
            <person name="Li X."/>
            <person name="Wang H."/>
            <person name="Chen T."/>
            <person name="Wang W."/>
            <person name="Yang R."/>
        </authorList>
    </citation>
    <scope>NUCLEOTIDE SEQUENCE [LARGE SCALE GENOMIC DNA]</scope>
    <source>
        <strain evidence="2">TTIB1903HZAU</strain>
        <tissue evidence="2">Muscle</tissue>
    </source>
</reference>
<feature type="compositionally biased region" description="Polar residues" evidence="1">
    <location>
        <begin position="192"/>
        <end position="206"/>
    </location>
</feature>
<evidence type="ECO:0000313" key="2">
    <source>
        <dbReference type="EMBL" id="KAA0722060.1"/>
    </source>
</evidence>
<sequence>MAMLNDLSMLKNTSFGQPAPRHGLRLLWGFAHECVNISNGKMTAKCDPRTGQFGFKHFKNKNEGHTSNGGRLLPVGKLQYYETGNQNQTSFPSCTTSWDNTKKQHKCNIDRIIVSYNTNLKTFQVIYVTQHSSQKRKRKQFDQHHTYCISPDLIKLIQDLELNEFLQKTMDNEESDSLSQDELSVDEENRPLLQNSVSSYPSSETLNGGEPLQQTQKSPQSKPPFANMHSENSCMDCCCIS</sequence>
<gene>
    <name evidence="2" type="ORF">E1301_Tti012134</name>
</gene>
<name>A0A5A9PIZ4_9TELE</name>
<keyword evidence="3" id="KW-1185">Reference proteome</keyword>
<dbReference type="PANTHER" id="PTHR38706">
    <property type="entry name" value="SI:CH211-198C19.1-RELATED"/>
    <property type="match status" value="1"/>
</dbReference>
<dbReference type="Proteomes" id="UP000324632">
    <property type="component" value="Chromosome 4"/>
</dbReference>
<feature type="region of interest" description="Disordered" evidence="1">
    <location>
        <begin position="171"/>
        <end position="230"/>
    </location>
</feature>